<dbReference type="PANTHER" id="PTHR43540">
    <property type="entry name" value="PEROXYUREIDOACRYLATE/UREIDOACRYLATE AMIDOHYDROLASE-RELATED"/>
    <property type="match status" value="1"/>
</dbReference>
<protein>
    <submittedName>
        <fullName evidence="4">Isochorismatase family protein</fullName>
    </submittedName>
</protein>
<dbReference type="SUPFAM" id="SSF52499">
    <property type="entry name" value="Isochorismatase-like hydrolases"/>
    <property type="match status" value="1"/>
</dbReference>
<dbReference type="InterPro" id="IPR050272">
    <property type="entry name" value="Isochorismatase-like_hydrls"/>
</dbReference>
<dbReference type="InterPro" id="IPR000868">
    <property type="entry name" value="Isochorismatase-like_dom"/>
</dbReference>
<dbReference type="AlphaFoldDB" id="A0A7X2Z8M9"/>
<name>A0A7X2Z8M9_9BACL</name>
<dbReference type="EMBL" id="WNZX01000004">
    <property type="protein sequence ID" value="MUG70379.1"/>
    <property type="molecule type" value="Genomic_DNA"/>
</dbReference>
<evidence type="ECO:0000313" key="4">
    <source>
        <dbReference type="EMBL" id="MUG70379.1"/>
    </source>
</evidence>
<keyword evidence="2" id="KW-0378">Hydrolase</keyword>
<evidence type="ECO:0000256" key="2">
    <source>
        <dbReference type="ARBA" id="ARBA00022801"/>
    </source>
</evidence>
<dbReference type="Proteomes" id="UP000450917">
    <property type="component" value="Unassembled WGS sequence"/>
</dbReference>
<sequence length="228" mass="25677">MMKSWVERLPEAERGTYEQLGYHTRQTMGSRPALLIIDCTYGFTGSRPLPLEQATQEYRTSCGEAAWEAMSAIRQAAGRFRELQLPVVYTVMDLRQGTYAGTATKPKSVTHEAHELFNQFAEDIRPLDREWVMPKTKASAFFHTPLLSYLIRQQVDALVLCGGSTSGCVRATAVDGFSNGFPCFVMEDGCFDRSRFAHENNLYDLDAKYASVLTWEQLKPSISANRLP</sequence>
<comment type="caution">
    <text evidence="4">The sequence shown here is derived from an EMBL/GenBank/DDBJ whole genome shotgun (WGS) entry which is preliminary data.</text>
</comment>
<dbReference type="GO" id="GO:0016787">
    <property type="term" value="F:hydrolase activity"/>
    <property type="evidence" value="ECO:0007669"/>
    <property type="project" value="UniProtKB-KW"/>
</dbReference>
<keyword evidence="5" id="KW-1185">Reference proteome</keyword>
<evidence type="ECO:0000259" key="3">
    <source>
        <dbReference type="Pfam" id="PF00857"/>
    </source>
</evidence>
<dbReference type="PANTHER" id="PTHR43540:SF1">
    <property type="entry name" value="ISOCHORISMATASE HYDROLASE"/>
    <property type="match status" value="1"/>
</dbReference>
<reference evidence="4 5" key="1">
    <citation type="submission" date="2019-11" db="EMBL/GenBank/DDBJ databases">
        <title>Draft genome sequences of five Paenibacillus species of dairy origin.</title>
        <authorList>
            <person name="Olajide A.M."/>
            <person name="Chen S."/>
            <person name="Lapointe G."/>
        </authorList>
    </citation>
    <scope>NUCLEOTIDE SEQUENCE [LARGE SCALE GENOMIC DNA]</scope>
    <source>
        <strain evidence="4 5">2CS3</strain>
    </source>
</reference>
<comment type="similarity">
    <text evidence="1">Belongs to the isochorismatase family.</text>
</comment>
<proteinExistence type="inferred from homology"/>
<dbReference type="RefSeq" id="WP_054795859.1">
    <property type="nucleotide sequence ID" value="NZ_JARTHJ010000282.1"/>
</dbReference>
<accession>A0A7X2Z8M9</accession>
<feature type="domain" description="Isochorismatase-like" evidence="3">
    <location>
        <begin position="33"/>
        <end position="217"/>
    </location>
</feature>
<evidence type="ECO:0000313" key="5">
    <source>
        <dbReference type="Proteomes" id="UP000450917"/>
    </source>
</evidence>
<dbReference type="InterPro" id="IPR036380">
    <property type="entry name" value="Isochorismatase-like_sf"/>
</dbReference>
<evidence type="ECO:0000256" key="1">
    <source>
        <dbReference type="ARBA" id="ARBA00006336"/>
    </source>
</evidence>
<dbReference type="Gene3D" id="3.40.50.850">
    <property type="entry name" value="Isochorismatase-like"/>
    <property type="match status" value="1"/>
</dbReference>
<gene>
    <name evidence="4" type="ORF">GNP93_06765</name>
</gene>
<organism evidence="4 5">
    <name type="scientific">Paenibacillus validus</name>
    <dbReference type="NCBI Taxonomy" id="44253"/>
    <lineage>
        <taxon>Bacteria</taxon>
        <taxon>Bacillati</taxon>
        <taxon>Bacillota</taxon>
        <taxon>Bacilli</taxon>
        <taxon>Bacillales</taxon>
        <taxon>Paenibacillaceae</taxon>
        <taxon>Paenibacillus</taxon>
    </lineage>
</organism>
<dbReference type="Pfam" id="PF00857">
    <property type="entry name" value="Isochorismatase"/>
    <property type="match status" value="1"/>
</dbReference>